<evidence type="ECO:0000259" key="1">
    <source>
        <dbReference type="SMART" id="SM00507"/>
    </source>
</evidence>
<dbReference type="InterPro" id="IPR052892">
    <property type="entry name" value="NA-targeting_endonuclease"/>
</dbReference>
<feature type="domain" description="HNH nuclease" evidence="1">
    <location>
        <begin position="13"/>
        <end position="63"/>
    </location>
</feature>
<dbReference type="PANTHER" id="PTHR33877:SF2">
    <property type="entry name" value="OS07G0170200 PROTEIN"/>
    <property type="match status" value="1"/>
</dbReference>
<reference evidence="2" key="1">
    <citation type="submission" date="2020-04" db="EMBL/GenBank/DDBJ databases">
        <authorList>
            <person name="Chiriac C."/>
            <person name="Salcher M."/>
            <person name="Ghai R."/>
            <person name="Kavagutti S V."/>
        </authorList>
    </citation>
    <scope>NUCLEOTIDE SEQUENCE</scope>
</reference>
<dbReference type="GO" id="GO:0003676">
    <property type="term" value="F:nucleic acid binding"/>
    <property type="evidence" value="ECO:0007669"/>
    <property type="project" value="InterPro"/>
</dbReference>
<dbReference type="SMART" id="SM00507">
    <property type="entry name" value="HNHc"/>
    <property type="match status" value="1"/>
</dbReference>
<evidence type="ECO:0000313" key="2">
    <source>
        <dbReference type="EMBL" id="CAB4161979.1"/>
    </source>
</evidence>
<dbReference type="InterPro" id="IPR002711">
    <property type="entry name" value="HNH"/>
</dbReference>
<gene>
    <name evidence="2" type="ORF">UFOVP789_12</name>
</gene>
<proteinExistence type="predicted"/>
<dbReference type="EMBL" id="LR796726">
    <property type="protein sequence ID" value="CAB4161979.1"/>
    <property type="molecule type" value="Genomic_DNA"/>
</dbReference>
<dbReference type="InterPro" id="IPR003615">
    <property type="entry name" value="HNH_nuc"/>
</dbReference>
<organism evidence="2">
    <name type="scientific">uncultured Caudovirales phage</name>
    <dbReference type="NCBI Taxonomy" id="2100421"/>
    <lineage>
        <taxon>Viruses</taxon>
        <taxon>Duplodnaviria</taxon>
        <taxon>Heunggongvirae</taxon>
        <taxon>Uroviricota</taxon>
        <taxon>Caudoviricetes</taxon>
        <taxon>Peduoviridae</taxon>
        <taxon>Maltschvirus</taxon>
        <taxon>Maltschvirus maltsch</taxon>
    </lineage>
</organism>
<dbReference type="Pfam" id="PF01844">
    <property type="entry name" value="HNH"/>
    <property type="match status" value="1"/>
</dbReference>
<dbReference type="GO" id="GO:0008270">
    <property type="term" value="F:zinc ion binding"/>
    <property type="evidence" value="ECO:0007669"/>
    <property type="project" value="InterPro"/>
</dbReference>
<protein>
    <submittedName>
        <fullName evidence="2">HNHc domain containing protein</fullName>
    </submittedName>
</protein>
<name>A0A6J5NRI3_9CAUD</name>
<sequence>MTERAINSGKWKKLRITVLDRDGWQCVRCNKPAHTVDHIIPRVKGGDMWALDNLQSMCKSCNSSKGDRFFSHKATPPVFLERSLPETVRVVPESPFSKPEIIQFDAG</sequence>
<dbReference type="CDD" id="cd00085">
    <property type="entry name" value="HNHc"/>
    <property type="match status" value="1"/>
</dbReference>
<dbReference type="GO" id="GO:0004519">
    <property type="term" value="F:endonuclease activity"/>
    <property type="evidence" value="ECO:0007669"/>
    <property type="project" value="InterPro"/>
</dbReference>
<accession>A0A6J5NRI3</accession>
<dbReference type="Gene3D" id="1.10.30.50">
    <property type="match status" value="1"/>
</dbReference>
<dbReference type="PANTHER" id="PTHR33877">
    <property type="entry name" value="SLL1193 PROTEIN"/>
    <property type="match status" value="1"/>
</dbReference>